<dbReference type="CDD" id="cd04301">
    <property type="entry name" value="NAT_SF"/>
    <property type="match status" value="1"/>
</dbReference>
<accession>A0A347U9Q0</accession>
<keyword evidence="3" id="KW-0012">Acyltransferase</keyword>
<feature type="domain" description="N-acetyltransferase" evidence="4">
    <location>
        <begin position="3"/>
        <end position="159"/>
    </location>
</feature>
<evidence type="ECO:0000256" key="1">
    <source>
        <dbReference type="ARBA" id="ARBA00008694"/>
    </source>
</evidence>
<dbReference type="OrthoDB" id="9805924at2"/>
<dbReference type="InterPro" id="IPR016181">
    <property type="entry name" value="Acyl_CoA_acyltransferase"/>
</dbReference>
<gene>
    <name evidence="5" type="ORF">AELL_1933</name>
    <name evidence="6" type="ORF">CP962_05385</name>
</gene>
<dbReference type="AlphaFoldDB" id="A0A347U9Q0"/>
<comment type="similarity">
    <text evidence="1">Belongs to the acetyltransferase family.</text>
</comment>
<reference evidence="5 7" key="2">
    <citation type="submission" date="2018-08" db="EMBL/GenBank/DDBJ databases">
        <title>Complete genome of the Arcobacter ellisii type strain LMG 26155.</title>
        <authorList>
            <person name="Miller W.G."/>
            <person name="Yee E."/>
            <person name="Bono J.L."/>
        </authorList>
    </citation>
    <scope>NUCLEOTIDE SEQUENCE [LARGE SCALE GENOMIC DNA]</scope>
    <source>
        <strain evidence="5 7">LMG 26155</strain>
    </source>
</reference>
<evidence type="ECO:0000313" key="5">
    <source>
        <dbReference type="EMBL" id="AXX95578.1"/>
    </source>
</evidence>
<name>A0A347U9Q0_9BACT</name>
<dbReference type="InterPro" id="IPR051016">
    <property type="entry name" value="Diverse_Substrate_AcTransf"/>
</dbReference>
<dbReference type="Pfam" id="PF00583">
    <property type="entry name" value="Acetyltransf_1"/>
    <property type="match status" value="1"/>
</dbReference>
<dbReference type="GO" id="GO:0008080">
    <property type="term" value="F:N-acetyltransferase activity"/>
    <property type="evidence" value="ECO:0007669"/>
    <property type="project" value="UniProtKB-ARBA"/>
</dbReference>
<evidence type="ECO:0000313" key="8">
    <source>
        <dbReference type="Proteomes" id="UP000290588"/>
    </source>
</evidence>
<dbReference type="InterPro" id="IPR000182">
    <property type="entry name" value="GNAT_dom"/>
</dbReference>
<dbReference type="EMBL" id="NXIG01000004">
    <property type="protein sequence ID" value="RXI31545.1"/>
    <property type="molecule type" value="Genomic_DNA"/>
</dbReference>
<dbReference type="PROSITE" id="PS51186">
    <property type="entry name" value="GNAT"/>
    <property type="match status" value="1"/>
</dbReference>
<keyword evidence="7" id="KW-1185">Reference proteome</keyword>
<dbReference type="Proteomes" id="UP000290588">
    <property type="component" value="Unassembled WGS sequence"/>
</dbReference>
<evidence type="ECO:0000259" key="4">
    <source>
        <dbReference type="PROSITE" id="PS51186"/>
    </source>
</evidence>
<protein>
    <submittedName>
        <fullName evidence="5">Acetyltransferase (GNAT family)</fullName>
    </submittedName>
    <submittedName>
        <fullName evidence="6">GNAT family N-acetyltransferase</fullName>
    </submittedName>
</protein>
<dbReference type="SUPFAM" id="SSF55729">
    <property type="entry name" value="Acyl-CoA N-acyltransferases (Nat)"/>
    <property type="match status" value="1"/>
</dbReference>
<proteinExistence type="inferred from homology"/>
<dbReference type="EMBL" id="CP032097">
    <property type="protein sequence ID" value="AXX95578.1"/>
    <property type="molecule type" value="Genomic_DNA"/>
</dbReference>
<evidence type="ECO:0000256" key="2">
    <source>
        <dbReference type="ARBA" id="ARBA00022679"/>
    </source>
</evidence>
<dbReference type="RefSeq" id="WP_118917755.1">
    <property type="nucleotide sequence ID" value="NZ_CP032097.1"/>
</dbReference>
<reference evidence="6 8" key="1">
    <citation type="submission" date="2017-09" db="EMBL/GenBank/DDBJ databases">
        <title>Genomics of the genus Arcobacter.</title>
        <authorList>
            <person name="Perez-Cataluna A."/>
            <person name="Figueras M.J."/>
            <person name="Salas-Masso N."/>
        </authorList>
    </citation>
    <scope>NUCLEOTIDE SEQUENCE [LARGE SCALE GENOMIC DNA]</scope>
    <source>
        <strain evidence="6 8">CECT 7837</strain>
    </source>
</reference>
<dbReference type="KEGG" id="aell:AELL_1933"/>
<dbReference type="PANTHER" id="PTHR10545">
    <property type="entry name" value="DIAMINE N-ACETYLTRANSFERASE"/>
    <property type="match status" value="1"/>
</dbReference>
<dbReference type="Proteomes" id="UP000262582">
    <property type="component" value="Chromosome"/>
</dbReference>
<evidence type="ECO:0000256" key="3">
    <source>
        <dbReference type="ARBA" id="ARBA00023315"/>
    </source>
</evidence>
<evidence type="ECO:0000313" key="7">
    <source>
        <dbReference type="Proteomes" id="UP000262582"/>
    </source>
</evidence>
<dbReference type="PANTHER" id="PTHR10545:SF29">
    <property type="entry name" value="GH14572P-RELATED"/>
    <property type="match status" value="1"/>
</dbReference>
<organism evidence="6 8">
    <name type="scientific">Arcobacter ellisii</name>
    <dbReference type="NCBI Taxonomy" id="913109"/>
    <lineage>
        <taxon>Bacteria</taxon>
        <taxon>Pseudomonadati</taxon>
        <taxon>Campylobacterota</taxon>
        <taxon>Epsilonproteobacteria</taxon>
        <taxon>Campylobacterales</taxon>
        <taxon>Arcobacteraceae</taxon>
        <taxon>Arcobacter</taxon>
    </lineage>
</organism>
<evidence type="ECO:0000313" key="6">
    <source>
        <dbReference type="EMBL" id="RXI31545.1"/>
    </source>
</evidence>
<keyword evidence="2" id="KW-0808">Transferase</keyword>
<dbReference type="Gene3D" id="3.40.630.30">
    <property type="match status" value="1"/>
</dbReference>
<dbReference type="FunFam" id="3.40.630.30:FF:000064">
    <property type="entry name" value="GNAT family acetyltransferase"/>
    <property type="match status" value="1"/>
</dbReference>
<sequence length="159" mass="18325">MPLKIREATPKDSQTIFNFIMELAIYEKAPNEVKTTVEEIEKSLFSLNATAKALICEEEGVAIGFAVYFYNYSTWLGKKGIYLEDLYVRESKRKRGAGKALLKYLAQKALQEDCGRFEWSCLDWNTPSREFYESFGAVAKTEWIGYRLEGENLEKFANN</sequence>